<dbReference type="Proteomes" id="UP000236655">
    <property type="component" value="Chromosome"/>
</dbReference>
<dbReference type="InterPro" id="IPR016545">
    <property type="entry name" value="UCP009120_prtse"/>
</dbReference>
<keyword evidence="2" id="KW-1185">Reference proteome</keyword>
<protein>
    <submittedName>
        <fullName evidence="1">Peptidase</fullName>
    </submittedName>
</protein>
<sequence>MTYCLAMKLESGLVFASDSRTNAGIDNISLFCKTHIFSLPGVMEIVVLNSGNLATTQEIISTLKQDIENKQEGNLYTLESMFDVAKTIGNLTRKIIERHTRRDSGTDFSCSLLVGGQIKGEVQKLFMIYPAGNFIEATPETPFFQIGELKYGKPMLDRTIHHNTSVEDAIKCAIVSFDATMRSNLSVGLPIKISYLPDTKTGENIPSVLSYTIEEDDETLNRIRKQWKEGLRNVFKSIEAPKWW</sequence>
<dbReference type="SUPFAM" id="SSF56235">
    <property type="entry name" value="N-terminal nucleophile aminohydrolases (Ntn hydrolases)"/>
    <property type="match status" value="1"/>
</dbReference>
<dbReference type="KEGG" id="nba:CUN60_06515"/>
<dbReference type="OrthoDB" id="9786336at2"/>
<accession>A0A2I7N661</accession>
<dbReference type="Pfam" id="PF00227">
    <property type="entry name" value="Proteasome"/>
    <property type="match status" value="1"/>
</dbReference>
<dbReference type="AlphaFoldDB" id="A0A2I7N661"/>
<dbReference type="PIRSF" id="PIRSF009120">
    <property type="entry name" value="UCP009120_prtse"/>
    <property type="match status" value="1"/>
</dbReference>
<dbReference type="Gene3D" id="3.60.20.10">
    <property type="entry name" value="Glutamine Phosphoribosylpyrophosphate, subunit 1, domain 1"/>
    <property type="match status" value="1"/>
</dbReference>
<name>A0A2I7N661_9NEIS</name>
<evidence type="ECO:0000313" key="2">
    <source>
        <dbReference type="Proteomes" id="UP000236655"/>
    </source>
</evidence>
<organism evidence="1 2">
    <name type="scientific">Aquella oligotrophica</name>
    <dbReference type="NCBI Taxonomy" id="2067065"/>
    <lineage>
        <taxon>Bacteria</taxon>
        <taxon>Pseudomonadati</taxon>
        <taxon>Pseudomonadota</taxon>
        <taxon>Betaproteobacteria</taxon>
        <taxon>Neisseriales</taxon>
        <taxon>Neisseriaceae</taxon>
        <taxon>Aquella</taxon>
    </lineage>
</organism>
<dbReference type="InterPro" id="IPR001353">
    <property type="entry name" value="Proteasome_sua/b"/>
</dbReference>
<dbReference type="RefSeq" id="WP_102951259.1">
    <property type="nucleotide sequence ID" value="NZ_CP024847.1"/>
</dbReference>
<dbReference type="GO" id="GO:0005839">
    <property type="term" value="C:proteasome core complex"/>
    <property type="evidence" value="ECO:0007669"/>
    <property type="project" value="InterPro"/>
</dbReference>
<proteinExistence type="predicted"/>
<dbReference type="GO" id="GO:0051603">
    <property type="term" value="P:proteolysis involved in protein catabolic process"/>
    <property type="evidence" value="ECO:0007669"/>
    <property type="project" value="InterPro"/>
</dbReference>
<reference evidence="2" key="1">
    <citation type="submission" date="2017-11" db="EMBL/GenBank/DDBJ databases">
        <authorList>
            <person name="Chan K.G."/>
            <person name="Lee L.S."/>
        </authorList>
    </citation>
    <scope>NUCLEOTIDE SEQUENCE [LARGE SCALE GENOMIC DNA]</scope>
    <source>
        <strain evidence="2">DSM 100970</strain>
    </source>
</reference>
<dbReference type="InterPro" id="IPR029055">
    <property type="entry name" value="Ntn_hydrolases_N"/>
</dbReference>
<evidence type="ECO:0000313" key="1">
    <source>
        <dbReference type="EMBL" id="AUR51963.1"/>
    </source>
</evidence>
<dbReference type="EMBL" id="CP024847">
    <property type="protein sequence ID" value="AUR51963.1"/>
    <property type="molecule type" value="Genomic_DNA"/>
</dbReference>
<gene>
    <name evidence="1" type="ORF">CUN60_06515</name>
</gene>